<keyword evidence="1" id="KW-1133">Transmembrane helix</keyword>
<accession>A0ABD6BHE2</accession>
<protein>
    <submittedName>
        <fullName evidence="2">Uncharacterized protein</fullName>
    </submittedName>
</protein>
<name>A0ABD6BHE2_9EURY</name>
<reference evidence="2 3" key="1">
    <citation type="journal article" date="2019" name="Int. J. Syst. Evol. Microbiol.">
        <title>The Global Catalogue of Microorganisms (GCM) 10K type strain sequencing project: providing services to taxonomists for standard genome sequencing and annotation.</title>
        <authorList>
            <consortium name="The Broad Institute Genomics Platform"/>
            <consortium name="The Broad Institute Genome Sequencing Center for Infectious Disease"/>
            <person name="Wu L."/>
            <person name="Ma J."/>
        </authorList>
    </citation>
    <scope>NUCLEOTIDE SEQUENCE [LARGE SCALE GENOMIC DNA]</scope>
    <source>
        <strain evidence="2 3">CGMCC 1.12230</strain>
    </source>
</reference>
<gene>
    <name evidence="2" type="ORF">ACFR99_10235</name>
</gene>
<keyword evidence="1" id="KW-0812">Transmembrane</keyword>
<keyword evidence="3" id="KW-1185">Reference proteome</keyword>
<evidence type="ECO:0000256" key="1">
    <source>
        <dbReference type="SAM" id="Phobius"/>
    </source>
</evidence>
<proteinExistence type="predicted"/>
<dbReference type="Proteomes" id="UP001597076">
    <property type="component" value="Unassembled WGS sequence"/>
</dbReference>
<sequence length="70" mass="7267">MSHPMPQHNGHKPYNSSLFVSGLAMVLASIITAVWMFRLGDIVTALGLGLIVAAGLLLAGIGLSPEATTH</sequence>
<feature type="transmembrane region" description="Helical" evidence="1">
    <location>
        <begin position="42"/>
        <end position="63"/>
    </location>
</feature>
<dbReference type="AlphaFoldDB" id="A0ABD6BHE2"/>
<feature type="transmembrane region" description="Helical" evidence="1">
    <location>
        <begin position="14"/>
        <end position="35"/>
    </location>
</feature>
<evidence type="ECO:0000313" key="3">
    <source>
        <dbReference type="Proteomes" id="UP001597076"/>
    </source>
</evidence>
<dbReference type="EMBL" id="JBHUDI010000005">
    <property type="protein sequence ID" value="MFD1563927.1"/>
    <property type="molecule type" value="Genomic_DNA"/>
</dbReference>
<dbReference type="RefSeq" id="WP_390286945.1">
    <property type="nucleotide sequence ID" value="NZ_JBHUDI010000005.1"/>
</dbReference>
<comment type="caution">
    <text evidence="2">The sequence shown here is derived from an EMBL/GenBank/DDBJ whole genome shotgun (WGS) entry which is preliminary data.</text>
</comment>
<evidence type="ECO:0000313" key="2">
    <source>
        <dbReference type="EMBL" id="MFD1563927.1"/>
    </source>
</evidence>
<keyword evidence="1" id="KW-0472">Membrane</keyword>
<organism evidence="2 3">
    <name type="scientific">Haloarchaeobius amylolyticus</name>
    <dbReference type="NCBI Taxonomy" id="1198296"/>
    <lineage>
        <taxon>Archaea</taxon>
        <taxon>Methanobacteriati</taxon>
        <taxon>Methanobacteriota</taxon>
        <taxon>Stenosarchaea group</taxon>
        <taxon>Halobacteria</taxon>
        <taxon>Halobacteriales</taxon>
        <taxon>Halorubellaceae</taxon>
        <taxon>Haloarchaeobius</taxon>
    </lineage>
</organism>